<feature type="domain" description="ABC transmembrane type-2" evidence="9">
    <location>
        <begin position="140"/>
        <end position="380"/>
    </location>
</feature>
<dbReference type="InterPro" id="IPR013525">
    <property type="entry name" value="ABC2_TM"/>
</dbReference>
<dbReference type="GO" id="GO:0005886">
    <property type="term" value="C:plasma membrane"/>
    <property type="evidence" value="ECO:0007669"/>
    <property type="project" value="UniProtKB-SubCell"/>
</dbReference>
<comment type="similarity">
    <text evidence="2">Belongs to the ABC-2 integral membrane protein family.</text>
</comment>
<evidence type="ECO:0000313" key="10">
    <source>
        <dbReference type="EMBL" id="GHD22893.1"/>
    </source>
</evidence>
<dbReference type="InterPro" id="IPR051449">
    <property type="entry name" value="ABC-2_transporter_component"/>
</dbReference>
<dbReference type="PANTHER" id="PTHR30294">
    <property type="entry name" value="MEMBRANE COMPONENT OF ABC TRANSPORTER YHHJ-RELATED"/>
    <property type="match status" value="1"/>
</dbReference>
<keyword evidence="3" id="KW-0813">Transport</keyword>
<protein>
    <submittedName>
        <fullName evidence="10">Membrane protein</fullName>
    </submittedName>
</protein>
<keyword evidence="7 8" id="KW-0472">Membrane</keyword>
<keyword evidence="6 8" id="KW-1133">Transmembrane helix</keyword>
<evidence type="ECO:0000256" key="4">
    <source>
        <dbReference type="ARBA" id="ARBA00022475"/>
    </source>
</evidence>
<dbReference type="InterPro" id="IPR047817">
    <property type="entry name" value="ABC2_TM_bact-type"/>
</dbReference>
<evidence type="ECO:0000256" key="1">
    <source>
        <dbReference type="ARBA" id="ARBA00004651"/>
    </source>
</evidence>
<feature type="transmembrane region" description="Helical" evidence="8">
    <location>
        <begin position="354"/>
        <end position="375"/>
    </location>
</feature>
<comment type="subcellular location">
    <subcellularLocation>
        <location evidence="1">Cell membrane</location>
        <topology evidence="1">Multi-pass membrane protein</topology>
    </subcellularLocation>
</comment>
<dbReference type="Proteomes" id="UP000630142">
    <property type="component" value="Unassembled WGS sequence"/>
</dbReference>
<dbReference type="PANTHER" id="PTHR30294:SF29">
    <property type="entry name" value="MULTIDRUG ABC TRANSPORTER PERMEASE YBHS-RELATED"/>
    <property type="match status" value="1"/>
</dbReference>
<evidence type="ECO:0000256" key="7">
    <source>
        <dbReference type="ARBA" id="ARBA00023136"/>
    </source>
</evidence>
<evidence type="ECO:0000256" key="8">
    <source>
        <dbReference type="SAM" id="Phobius"/>
    </source>
</evidence>
<evidence type="ECO:0000313" key="11">
    <source>
        <dbReference type="Proteomes" id="UP000630142"/>
    </source>
</evidence>
<evidence type="ECO:0000256" key="3">
    <source>
        <dbReference type="ARBA" id="ARBA00022448"/>
    </source>
</evidence>
<dbReference type="Pfam" id="PF12698">
    <property type="entry name" value="ABC2_membrane_3"/>
    <property type="match status" value="1"/>
</dbReference>
<keyword evidence="11" id="KW-1185">Reference proteome</keyword>
<feature type="transmembrane region" description="Helical" evidence="8">
    <location>
        <begin position="34"/>
        <end position="54"/>
    </location>
</feature>
<evidence type="ECO:0000259" key="9">
    <source>
        <dbReference type="PROSITE" id="PS51012"/>
    </source>
</evidence>
<feature type="transmembrane region" description="Helical" evidence="8">
    <location>
        <begin position="309"/>
        <end position="334"/>
    </location>
</feature>
<feature type="transmembrane region" description="Helical" evidence="8">
    <location>
        <begin position="237"/>
        <end position="260"/>
    </location>
</feature>
<keyword evidence="4" id="KW-1003">Cell membrane</keyword>
<dbReference type="RefSeq" id="WP_189506999.1">
    <property type="nucleotide sequence ID" value="NZ_BMZQ01000005.1"/>
</dbReference>
<sequence length="383" mass="41559">MSLAHPPVAGFSWRRLRALCVKETRQILRDPSSLLIAVILPVMLLFIFGFGISLDTNRLRIGVVMEDHGVEAVRFAAAAAGSPYIDLVFANSYDEMEDSLVRGKVRGIIVIPQDFTAKVMEGSGDAAIQVLADGAEPNTANFVGSYAQGLFGNWLAARADAYGAEFHEPIAVEPRYWFNPTTVSRNYLIPGSISVVMTIIGALLTSLVVAREWERGTMEALLATPISRTELLLSKSLPYYGLALIAMAICVLIAIFIMNVPFRGSVLMLLLSTSLFLGSALGLGLLLSTVTRNQFNAAQGALNAAFLPAALLSGLIFEIASMPAFVQAVTLFVPARYFVKIMQTLFQAGDIPSIVVPNLLFLLLSAIFWLGLTAWKTRRRLDG</sequence>
<dbReference type="GO" id="GO:0140359">
    <property type="term" value="F:ABC-type transporter activity"/>
    <property type="evidence" value="ECO:0007669"/>
    <property type="project" value="InterPro"/>
</dbReference>
<dbReference type="AlphaFoldDB" id="A0A8J3DZ85"/>
<dbReference type="PROSITE" id="PS51012">
    <property type="entry name" value="ABC_TM2"/>
    <property type="match status" value="1"/>
</dbReference>
<evidence type="ECO:0000256" key="2">
    <source>
        <dbReference type="ARBA" id="ARBA00007783"/>
    </source>
</evidence>
<feature type="transmembrane region" description="Helical" evidence="8">
    <location>
        <begin position="187"/>
        <end position="210"/>
    </location>
</feature>
<comment type="caution">
    <text evidence="10">The sequence shown here is derived from an EMBL/GenBank/DDBJ whole genome shotgun (WGS) entry which is preliminary data.</text>
</comment>
<proteinExistence type="inferred from homology"/>
<dbReference type="Gene3D" id="3.40.1710.10">
    <property type="entry name" value="abc type-2 transporter like domain"/>
    <property type="match status" value="1"/>
</dbReference>
<evidence type="ECO:0000256" key="5">
    <source>
        <dbReference type="ARBA" id="ARBA00022692"/>
    </source>
</evidence>
<feature type="transmembrane region" description="Helical" evidence="8">
    <location>
        <begin position="266"/>
        <end position="288"/>
    </location>
</feature>
<organism evidence="10 11">
    <name type="scientific">Tianweitania populi</name>
    <dbReference type="NCBI Taxonomy" id="1607949"/>
    <lineage>
        <taxon>Bacteria</taxon>
        <taxon>Pseudomonadati</taxon>
        <taxon>Pseudomonadota</taxon>
        <taxon>Alphaproteobacteria</taxon>
        <taxon>Hyphomicrobiales</taxon>
        <taxon>Phyllobacteriaceae</taxon>
        <taxon>Tianweitania</taxon>
    </lineage>
</organism>
<reference evidence="10" key="2">
    <citation type="submission" date="2020-09" db="EMBL/GenBank/DDBJ databases">
        <authorList>
            <person name="Sun Q."/>
            <person name="Kim S."/>
        </authorList>
    </citation>
    <scope>NUCLEOTIDE SEQUENCE</scope>
    <source>
        <strain evidence="10">KCTC 42249</strain>
    </source>
</reference>
<gene>
    <name evidence="10" type="ORF">GCM10016234_37600</name>
</gene>
<keyword evidence="5 8" id="KW-0812">Transmembrane</keyword>
<evidence type="ECO:0000256" key="6">
    <source>
        <dbReference type="ARBA" id="ARBA00022989"/>
    </source>
</evidence>
<reference evidence="10" key="1">
    <citation type="journal article" date="2014" name="Int. J. Syst. Evol. Microbiol.">
        <title>Complete genome sequence of Corynebacterium casei LMG S-19264T (=DSM 44701T), isolated from a smear-ripened cheese.</title>
        <authorList>
            <consortium name="US DOE Joint Genome Institute (JGI-PGF)"/>
            <person name="Walter F."/>
            <person name="Albersmeier A."/>
            <person name="Kalinowski J."/>
            <person name="Ruckert C."/>
        </authorList>
    </citation>
    <scope>NUCLEOTIDE SEQUENCE</scope>
    <source>
        <strain evidence="10">KCTC 42249</strain>
    </source>
</reference>
<accession>A0A8J3DZ85</accession>
<name>A0A8J3DZ85_9HYPH</name>
<dbReference type="EMBL" id="BMZQ01000005">
    <property type="protein sequence ID" value="GHD22893.1"/>
    <property type="molecule type" value="Genomic_DNA"/>
</dbReference>